<dbReference type="EMBL" id="JAODYH010000003">
    <property type="protein sequence ID" value="MCT9810516.1"/>
    <property type="molecule type" value="Genomic_DNA"/>
</dbReference>
<evidence type="ECO:0000313" key="2">
    <source>
        <dbReference type="Proteomes" id="UP001525968"/>
    </source>
</evidence>
<evidence type="ECO:0000313" key="1">
    <source>
        <dbReference type="EMBL" id="MCT9810516.1"/>
    </source>
</evidence>
<comment type="caution">
    <text evidence="1">The sequence shown here is derived from an EMBL/GenBank/DDBJ whole genome shotgun (WGS) entry which is preliminary data.</text>
</comment>
<dbReference type="Proteomes" id="UP001525968">
    <property type="component" value="Unassembled WGS sequence"/>
</dbReference>
<organism evidence="1 2">
    <name type="scientific">Acidovorax bellezanensis</name>
    <dbReference type="NCBI Taxonomy" id="2976702"/>
    <lineage>
        <taxon>Bacteria</taxon>
        <taxon>Pseudomonadati</taxon>
        <taxon>Pseudomonadota</taxon>
        <taxon>Betaproteobacteria</taxon>
        <taxon>Burkholderiales</taxon>
        <taxon>Comamonadaceae</taxon>
        <taxon>Acidovorax</taxon>
    </lineage>
</organism>
<dbReference type="RefSeq" id="WP_261499548.1">
    <property type="nucleotide sequence ID" value="NZ_JAODYH010000003.1"/>
</dbReference>
<reference evidence="1 2" key="1">
    <citation type="submission" date="2022-09" db="EMBL/GenBank/DDBJ databases">
        <title>Draft genome of isolate Be4.</title>
        <authorList>
            <person name="Sanchez-Castro I."/>
            <person name="Martinez-Rodriguez P."/>
            <person name="Descostes M."/>
            <person name="Merroun M."/>
        </authorList>
    </citation>
    <scope>NUCLEOTIDE SEQUENCE [LARGE SCALE GENOMIC DNA]</scope>
    <source>
        <strain evidence="1 2">Be4</strain>
    </source>
</reference>
<proteinExistence type="predicted"/>
<protein>
    <submittedName>
        <fullName evidence="1">Uncharacterized protein</fullName>
    </submittedName>
</protein>
<name>A0ABT2PJ61_9BURK</name>
<keyword evidence="2" id="KW-1185">Reference proteome</keyword>
<gene>
    <name evidence="1" type="ORF">N0K08_07720</name>
</gene>
<accession>A0ABT2PJ61</accession>
<sequence>MLQSQQDPAAQERATPATLHCALDGERRLGLHFLAQPQRWRLGVGCACDRLDEGARARLEEALLRVGHASRWGLQQVGLGDDQGVGLVDCDFPRVPAQLTAAAVEAHVHVLLAQLDALARGTAAAPAAADSGHGAAACDCARVFSAQMQVLDAGRRLGSIAPQELLLDDHLALRIALHPHSHHWVIEAFAWDAALLAGPLRRSLVSALLLINGAALEGRQIICSLDDSDHVVLISRWHADWAAQTSPLVWLDYSVQQARRIRAAAAAMAMQGEPSGADGGAPP</sequence>